<organism evidence="2 3">
    <name type="scientific">Pseudonocardia thermophila</name>
    <dbReference type="NCBI Taxonomy" id="1848"/>
    <lineage>
        <taxon>Bacteria</taxon>
        <taxon>Bacillati</taxon>
        <taxon>Actinomycetota</taxon>
        <taxon>Actinomycetes</taxon>
        <taxon>Pseudonocardiales</taxon>
        <taxon>Pseudonocardiaceae</taxon>
        <taxon>Pseudonocardia</taxon>
    </lineage>
</organism>
<dbReference type="PROSITE" id="PS51257">
    <property type="entry name" value="PROKAR_LIPOPROTEIN"/>
    <property type="match status" value="1"/>
</dbReference>
<sequence>MRRVLLLAVLAALTGAVTACSASSGELPQVTFAADGRTVAARPTQYCTVELTDCQDDADAPVELRVPPGTPVQVRVPQEVASGPWLIVFSIVSADGSRTDGRTPVFGPDQRTEYELTLPEPTDRLLVAEVHQLGAVVQTNTDTGEVEFPARATWVLNTSL</sequence>
<dbReference type="Proteomes" id="UP000184363">
    <property type="component" value="Unassembled WGS sequence"/>
</dbReference>
<reference evidence="2 3" key="1">
    <citation type="submission" date="2016-11" db="EMBL/GenBank/DDBJ databases">
        <authorList>
            <person name="Jaros S."/>
            <person name="Januszkiewicz K."/>
            <person name="Wedrychowicz H."/>
        </authorList>
    </citation>
    <scope>NUCLEOTIDE SEQUENCE [LARGE SCALE GENOMIC DNA]</scope>
    <source>
        <strain evidence="2 3">DSM 43832</strain>
    </source>
</reference>
<name>A0A1M6YBX8_PSETH</name>
<accession>A0A1M6YBX8</accession>
<dbReference type="Pfam" id="PF10969">
    <property type="entry name" value="DUF2771"/>
    <property type="match status" value="1"/>
</dbReference>
<keyword evidence="3" id="KW-1185">Reference proteome</keyword>
<evidence type="ECO:0000313" key="3">
    <source>
        <dbReference type="Proteomes" id="UP000184363"/>
    </source>
</evidence>
<proteinExistence type="predicted"/>
<dbReference type="AlphaFoldDB" id="A0A1M6YBX8"/>
<dbReference type="RefSeq" id="WP_073459283.1">
    <property type="nucleotide sequence ID" value="NZ_CALGVN010000013.1"/>
</dbReference>
<dbReference type="InterPro" id="IPR024495">
    <property type="entry name" value="DUF2771"/>
</dbReference>
<feature type="signal peptide" evidence="1">
    <location>
        <begin position="1"/>
        <end position="19"/>
    </location>
</feature>
<dbReference type="STRING" id="1848.SAMN05443637_119111"/>
<evidence type="ECO:0000313" key="2">
    <source>
        <dbReference type="EMBL" id="SHL15652.1"/>
    </source>
</evidence>
<evidence type="ECO:0008006" key="4">
    <source>
        <dbReference type="Google" id="ProtNLM"/>
    </source>
</evidence>
<feature type="chain" id="PRO_5039026969" description="DUF2771 domain-containing protein" evidence="1">
    <location>
        <begin position="20"/>
        <end position="160"/>
    </location>
</feature>
<evidence type="ECO:0000256" key="1">
    <source>
        <dbReference type="SAM" id="SignalP"/>
    </source>
</evidence>
<protein>
    <recommendedName>
        <fullName evidence="4">DUF2771 domain-containing protein</fullName>
    </recommendedName>
</protein>
<dbReference type="OrthoDB" id="3683061at2"/>
<keyword evidence="1" id="KW-0732">Signal</keyword>
<gene>
    <name evidence="2" type="ORF">SAMN05443637_119111</name>
</gene>
<dbReference type="EMBL" id="FRAP01000019">
    <property type="protein sequence ID" value="SHL15652.1"/>
    <property type="molecule type" value="Genomic_DNA"/>
</dbReference>